<dbReference type="GO" id="GO:1990757">
    <property type="term" value="F:ubiquitin ligase activator activity"/>
    <property type="evidence" value="ECO:0007669"/>
    <property type="project" value="TreeGrafter"/>
</dbReference>
<evidence type="ECO:0000259" key="8">
    <source>
        <dbReference type="Pfam" id="PF24807"/>
    </source>
</evidence>
<proteinExistence type="inferred from homology"/>
<dbReference type="Gene3D" id="2.130.10.10">
    <property type="entry name" value="YVTN repeat-like/Quinoprotein amine dehydrogenase"/>
    <property type="match status" value="1"/>
</dbReference>
<dbReference type="GO" id="GO:0031145">
    <property type="term" value="P:anaphase-promoting complex-dependent catabolic process"/>
    <property type="evidence" value="ECO:0007669"/>
    <property type="project" value="TreeGrafter"/>
</dbReference>
<dbReference type="Pfam" id="PF24807">
    <property type="entry name" value="WD40_CDC20-Fz"/>
    <property type="match status" value="1"/>
</dbReference>
<evidence type="ECO:0000256" key="2">
    <source>
        <dbReference type="ARBA" id="ARBA00022574"/>
    </source>
</evidence>
<dbReference type="InterPro" id="IPR001680">
    <property type="entry name" value="WD40_rpt"/>
</dbReference>
<feature type="compositionally biased region" description="Polar residues" evidence="7">
    <location>
        <begin position="33"/>
        <end position="42"/>
    </location>
</feature>
<dbReference type="PANTHER" id="PTHR19918:SF8">
    <property type="entry name" value="FI02843P"/>
    <property type="match status" value="1"/>
</dbReference>
<keyword evidence="9" id="KW-1185">Reference proteome</keyword>
<evidence type="ECO:0000256" key="4">
    <source>
        <dbReference type="ARBA" id="ARBA00022737"/>
    </source>
</evidence>
<feature type="domain" description="CDC20/Fizzy WD40" evidence="8">
    <location>
        <begin position="177"/>
        <end position="480"/>
    </location>
</feature>
<feature type="region of interest" description="Disordered" evidence="7">
    <location>
        <begin position="1"/>
        <end position="42"/>
    </location>
</feature>
<dbReference type="WBParaSite" id="Pan_g20698.t1">
    <property type="protein sequence ID" value="Pan_g20698.t1"/>
    <property type="gene ID" value="Pan_g20698"/>
</dbReference>
<evidence type="ECO:0000313" key="9">
    <source>
        <dbReference type="Proteomes" id="UP000492821"/>
    </source>
</evidence>
<comment type="similarity">
    <text evidence="1">Belongs to the WD repeat CDC20/Fizzy family.</text>
</comment>
<keyword evidence="6" id="KW-0131">Cell cycle</keyword>
<evidence type="ECO:0000256" key="3">
    <source>
        <dbReference type="ARBA" id="ARBA00022618"/>
    </source>
</evidence>
<evidence type="ECO:0000313" key="10">
    <source>
        <dbReference type="WBParaSite" id="Pan_g20698.t1"/>
    </source>
</evidence>
<protein>
    <submittedName>
        <fullName evidence="10">ANAPC4_WD40 domain-containing protein</fullName>
    </submittedName>
</protein>
<organism evidence="9 10">
    <name type="scientific">Panagrellus redivivus</name>
    <name type="common">Microworm</name>
    <dbReference type="NCBI Taxonomy" id="6233"/>
    <lineage>
        <taxon>Eukaryota</taxon>
        <taxon>Metazoa</taxon>
        <taxon>Ecdysozoa</taxon>
        <taxon>Nematoda</taxon>
        <taxon>Chromadorea</taxon>
        <taxon>Rhabditida</taxon>
        <taxon>Tylenchina</taxon>
        <taxon>Panagrolaimomorpha</taxon>
        <taxon>Panagrolaimoidea</taxon>
        <taxon>Panagrolaimidae</taxon>
        <taxon>Panagrellus</taxon>
    </lineage>
</organism>
<dbReference type="SUPFAM" id="SSF50978">
    <property type="entry name" value="WD40 repeat-like"/>
    <property type="match status" value="1"/>
</dbReference>
<sequence>MNMSSRKPSHDISDRLTNMTISSRNGGKPMLGGTSNKTPTSNNAFAIKKSRSRNVTPSRNQDFRGATDGDRYMTQRVDERIEYAGYAMLKDMNTSFSAPTSPSKAAKSLTLTRPKSLMDVDQPDDVDIMIYRRRGAPKVPGAVKQNAIYKCMDPSTSARRTGKAQRVYSSYPTQIFDAPGIIDDFYHNCHDWSSTNLIAVGLNDKVYLWNAETNEAILLYDPSQSTNEVGVDVSCVKFSKDGKFLAVGLLSGKVHLFDVNKKTLNRSFQPASSRVGVLAWGKNGLLVMGCRTGVFQVHDVRQRLSFVCEVEEHVGELTSLLWCYNDEFLVVGSADAHVTVYTRQQILEQDLDPSFRFEGHLATVKAVCEVSYMPGKVIATGGGTNDGKVIFWDLRYGSEVASFETNMQISSLVCDSHYKEIVIGHGFPTAGLAIWTAPSTSGPFTKVHEIPFTHRCLGNVKSPCGQMILTLAGDETLSIYDFFKKDPKDVQTERKRVVRAPFGGIHQVIR</sequence>
<reference evidence="9" key="1">
    <citation type="journal article" date="2013" name="Genetics">
        <title>The draft genome and transcriptome of Panagrellus redivivus are shaped by the harsh demands of a free-living lifestyle.</title>
        <authorList>
            <person name="Srinivasan J."/>
            <person name="Dillman A.R."/>
            <person name="Macchietto M.G."/>
            <person name="Heikkinen L."/>
            <person name="Lakso M."/>
            <person name="Fracchia K.M."/>
            <person name="Antoshechkin I."/>
            <person name="Mortazavi A."/>
            <person name="Wong G."/>
            <person name="Sternberg P.W."/>
        </authorList>
    </citation>
    <scope>NUCLEOTIDE SEQUENCE [LARGE SCALE GENOMIC DNA]</scope>
    <source>
        <strain evidence="9">MT8872</strain>
    </source>
</reference>
<evidence type="ECO:0000256" key="6">
    <source>
        <dbReference type="ARBA" id="ARBA00023306"/>
    </source>
</evidence>
<dbReference type="InterPro" id="IPR056150">
    <property type="entry name" value="WD40_CDC20-Fz"/>
</dbReference>
<evidence type="ECO:0000256" key="5">
    <source>
        <dbReference type="ARBA" id="ARBA00022776"/>
    </source>
</evidence>
<dbReference type="GO" id="GO:0005680">
    <property type="term" value="C:anaphase-promoting complex"/>
    <property type="evidence" value="ECO:0007669"/>
    <property type="project" value="TreeGrafter"/>
</dbReference>
<dbReference type="GO" id="GO:1905786">
    <property type="term" value="P:positive regulation of anaphase-promoting complex-dependent catabolic process"/>
    <property type="evidence" value="ECO:0007669"/>
    <property type="project" value="TreeGrafter"/>
</dbReference>
<feature type="compositionally biased region" description="Polar residues" evidence="7">
    <location>
        <begin position="15"/>
        <end position="25"/>
    </location>
</feature>
<dbReference type="AlphaFoldDB" id="A0A7E4VGL5"/>
<dbReference type="PANTHER" id="PTHR19918">
    <property type="entry name" value="CELL DIVISION CYCLE 20 CDC20 FIZZY -RELATED"/>
    <property type="match status" value="1"/>
</dbReference>
<dbReference type="InterPro" id="IPR015943">
    <property type="entry name" value="WD40/YVTN_repeat-like_dom_sf"/>
</dbReference>
<reference evidence="10" key="2">
    <citation type="submission" date="2020-10" db="UniProtKB">
        <authorList>
            <consortium name="WormBaseParasite"/>
        </authorList>
    </citation>
    <scope>IDENTIFICATION</scope>
</reference>
<dbReference type="InterPro" id="IPR033010">
    <property type="entry name" value="Cdc20/Fizzy"/>
</dbReference>
<dbReference type="GO" id="GO:0051301">
    <property type="term" value="P:cell division"/>
    <property type="evidence" value="ECO:0007669"/>
    <property type="project" value="UniProtKB-KW"/>
</dbReference>
<dbReference type="Proteomes" id="UP000492821">
    <property type="component" value="Unassembled WGS sequence"/>
</dbReference>
<evidence type="ECO:0000256" key="1">
    <source>
        <dbReference type="ARBA" id="ARBA00006445"/>
    </source>
</evidence>
<name>A0A7E4VGL5_PANRE</name>
<keyword evidence="5" id="KW-0498">Mitosis</keyword>
<keyword evidence="4" id="KW-0677">Repeat</keyword>
<accession>A0A7E4VGL5</accession>
<dbReference type="SMART" id="SM00320">
    <property type="entry name" value="WD40"/>
    <property type="match status" value="5"/>
</dbReference>
<dbReference type="GO" id="GO:0010997">
    <property type="term" value="F:anaphase-promoting complex binding"/>
    <property type="evidence" value="ECO:0007669"/>
    <property type="project" value="InterPro"/>
</dbReference>
<keyword evidence="2" id="KW-0853">WD repeat</keyword>
<evidence type="ECO:0000256" key="7">
    <source>
        <dbReference type="SAM" id="MobiDB-lite"/>
    </source>
</evidence>
<keyword evidence="3" id="KW-0132">Cell division</keyword>
<dbReference type="InterPro" id="IPR036322">
    <property type="entry name" value="WD40_repeat_dom_sf"/>
</dbReference>